<dbReference type="AlphaFoldDB" id="A0A7W2IJE2"/>
<accession>A0A7W2IJE2</accession>
<proteinExistence type="predicted"/>
<keyword evidence="1" id="KW-0812">Transmembrane</keyword>
<name>A0A7W2IJE2_9BURK</name>
<reference evidence="3 4" key="1">
    <citation type="submission" date="2020-07" db="EMBL/GenBank/DDBJ databases">
        <title>Novel species isolated from subtropical streams in China.</title>
        <authorList>
            <person name="Lu H."/>
        </authorList>
    </citation>
    <scope>NUCLEOTIDE SEQUENCE [LARGE SCALE GENOMIC DNA]</scope>
    <source>
        <strain evidence="3 4">LX47W</strain>
    </source>
</reference>
<keyword evidence="1" id="KW-0472">Membrane</keyword>
<sequence length="156" mass="16788">MNTSAALRHRHADRPRARQGGATAVEFAIVASVFLMLMIGMMEMGRMLYYWNTATEATRLGARVAAVCDVNDSIIKTKMHAMLDVLPTSAITVSYTPSLCTVETCRYVTVSINSGVPIATYIPFVPLALSLPALSTTLPRESMLSTVGGSANPMCQ</sequence>
<evidence type="ECO:0000256" key="1">
    <source>
        <dbReference type="SAM" id="Phobius"/>
    </source>
</evidence>
<evidence type="ECO:0000313" key="4">
    <source>
        <dbReference type="Proteomes" id="UP000573499"/>
    </source>
</evidence>
<keyword evidence="1" id="KW-1133">Transmembrane helix</keyword>
<dbReference type="Pfam" id="PF07811">
    <property type="entry name" value="TadE"/>
    <property type="match status" value="1"/>
</dbReference>
<feature type="transmembrane region" description="Helical" evidence="1">
    <location>
        <begin position="20"/>
        <end position="39"/>
    </location>
</feature>
<comment type="caution">
    <text evidence="3">The sequence shown here is derived from an EMBL/GenBank/DDBJ whole genome shotgun (WGS) entry which is preliminary data.</text>
</comment>
<dbReference type="EMBL" id="JACEZU010000002">
    <property type="protein sequence ID" value="MBA5686222.1"/>
    <property type="molecule type" value="Genomic_DNA"/>
</dbReference>
<dbReference type="Proteomes" id="UP000573499">
    <property type="component" value="Unassembled WGS sequence"/>
</dbReference>
<evidence type="ECO:0000259" key="2">
    <source>
        <dbReference type="Pfam" id="PF07811"/>
    </source>
</evidence>
<keyword evidence="4" id="KW-1185">Reference proteome</keyword>
<dbReference type="RefSeq" id="WP_182152036.1">
    <property type="nucleotide sequence ID" value="NZ_JACEZU010000002.1"/>
</dbReference>
<gene>
    <name evidence="3" type="ORF">H3H39_04045</name>
</gene>
<organism evidence="3 4">
    <name type="scientific">Rugamonas apoptosis</name>
    <dbReference type="NCBI Taxonomy" id="2758570"/>
    <lineage>
        <taxon>Bacteria</taxon>
        <taxon>Pseudomonadati</taxon>
        <taxon>Pseudomonadota</taxon>
        <taxon>Betaproteobacteria</taxon>
        <taxon>Burkholderiales</taxon>
        <taxon>Oxalobacteraceae</taxon>
        <taxon>Telluria group</taxon>
        <taxon>Rugamonas</taxon>
    </lineage>
</organism>
<protein>
    <submittedName>
        <fullName evidence="3">Pilus assembly protein</fullName>
    </submittedName>
</protein>
<feature type="domain" description="TadE-like" evidence="2">
    <location>
        <begin position="21"/>
        <end position="63"/>
    </location>
</feature>
<dbReference type="InterPro" id="IPR012495">
    <property type="entry name" value="TadE-like_dom"/>
</dbReference>
<evidence type="ECO:0000313" key="3">
    <source>
        <dbReference type="EMBL" id="MBA5686222.1"/>
    </source>
</evidence>